<keyword evidence="7" id="KW-1185">Reference proteome</keyword>
<feature type="region of interest" description="Disordered" evidence="4">
    <location>
        <begin position="1"/>
        <end position="22"/>
    </location>
</feature>
<dbReference type="InterPro" id="IPR002937">
    <property type="entry name" value="Amino_oxidase"/>
</dbReference>
<feature type="compositionally biased region" description="Polar residues" evidence="4">
    <location>
        <begin position="1"/>
        <end position="11"/>
    </location>
</feature>
<evidence type="ECO:0000259" key="5">
    <source>
        <dbReference type="Pfam" id="PF01593"/>
    </source>
</evidence>
<dbReference type="Gene3D" id="3.50.50.60">
    <property type="entry name" value="FAD/NAD(P)-binding domain"/>
    <property type="match status" value="2"/>
</dbReference>
<comment type="function">
    <text evidence="1">Probable oxidoreductase that may play a role as regulator of mitochondrial function.</text>
</comment>
<evidence type="ECO:0000313" key="6">
    <source>
        <dbReference type="EMBL" id="GGO44841.1"/>
    </source>
</evidence>
<gene>
    <name evidence="6" type="ORF">GCM10010977_16170</name>
</gene>
<name>A0ABQ2LYU8_9MICC</name>
<evidence type="ECO:0000256" key="3">
    <source>
        <dbReference type="ARBA" id="ARBA00040298"/>
    </source>
</evidence>
<dbReference type="InterPro" id="IPR036188">
    <property type="entry name" value="FAD/NAD-bd_sf"/>
</dbReference>
<dbReference type="PANTHER" id="PTHR10668:SF105">
    <property type="entry name" value="DEHYDROGENASE-RELATED"/>
    <property type="match status" value="1"/>
</dbReference>
<comment type="caution">
    <text evidence="6">The sequence shown here is derived from an EMBL/GenBank/DDBJ whole genome shotgun (WGS) entry which is preliminary data.</text>
</comment>
<dbReference type="Pfam" id="PF01593">
    <property type="entry name" value="Amino_oxidase"/>
    <property type="match status" value="1"/>
</dbReference>
<evidence type="ECO:0000256" key="4">
    <source>
        <dbReference type="SAM" id="MobiDB-lite"/>
    </source>
</evidence>
<feature type="domain" description="Amine oxidase" evidence="5">
    <location>
        <begin position="32"/>
        <end position="276"/>
    </location>
</feature>
<comment type="subunit">
    <text evidence="2">Interacts with COX5B; this interaction may contribute to localize PYROXD2 to the inner face of the inner mitochondrial membrane.</text>
</comment>
<organism evidence="6 7">
    <name type="scientific">Citricoccus zhacaiensis</name>
    <dbReference type="NCBI Taxonomy" id="489142"/>
    <lineage>
        <taxon>Bacteria</taxon>
        <taxon>Bacillati</taxon>
        <taxon>Actinomycetota</taxon>
        <taxon>Actinomycetes</taxon>
        <taxon>Micrococcales</taxon>
        <taxon>Micrococcaceae</taxon>
        <taxon>Citricoccus</taxon>
    </lineage>
</organism>
<dbReference type="SUPFAM" id="SSF51905">
    <property type="entry name" value="FAD/NAD(P)-binding domain"/>
    <property type="match status" value="1"/>
</dbReference>
<dbReference type="PANTHER" id="PTHR10668">
    <property type="entry name" value="PHYTOENE DEHYDROGENASE"/>
    <property type="match status" value="1"/>
</dbReference>
<dbReference type="RefSeq" id="WP_188805669.1">
    <property type="nucleotide sequence ID" value="NZ_BAAAOU010000005.1"/>
</dbReference>
<protein>
    <recommendedName>
        <fullName evidence="3">Pyridine nucleotide-disulfide oxidoreductase domain-containing protein 2</fullName>
    </recommendedName>
</protein>
<sequence length="497" mass="51774">MAQHTPQNSAGAQAARTSGGRRAVVVGSGPNGLTAAAVLARAGWAVDVYERHSAYGGASASTDLLGPGTIVDLGAAGHSFGVASPVFRDLGLTDHGLEWLHPEYPMAHPLDGQPAALLQDSMDATVSGLGRDGAAWQRLHAPLVGNIDAHLENILGPSLVRLPPHLLSMVRFGARALWPSGALGRTIFRDEPARALFAGSSIHAILPPSHLLTSAFGLIFGALGMTRGWPVARGGSQGIVDALVSVLHTHGGRIHLNHEVTDLGEFAGADAVLLDLTPRQLLQLKGADLTDRYAGHLKRWRYGTGVSKIDYLLDGPVPWTDPRVGGAGTVHVGGSLAEMEHAEREAKAGRIPEKPFVMVCQQQGADPSRATGEAAGKTVLWTYAHVPGGYDAPVDDLIEAQIERFAPGFRDRIVHQVATPPSALESWNPNLIGGDVAGGSMGGLQQILRPAPVLSPHRTSTPGLYLASSSTPPGGGVHGMAGLHAARAAMADAAAHR</sequence>
<evidence type="ECO:0000256" key="1">
    <source>
        <dbReference type="ARBA" id="ARBA00037217"/>
    </source>
</evidence>
<reference evidence="7" key="1">
    <citation type="journal article" date="2019" name="Int. J. Syst. Evol. Microbiol.">
        <title>The Global Catalogue of Microorganisms (GCM) 10K type strain sequencing project: providing services to taxonomists for standard genome sequencing and annotation.</title>
        <authorList>
            <consortium name="The Broad Institute Genomics Platform"/>
            <consortium name="The Broad Institute Genome Sequencing Center for Infectious Disease"/>
            <person name="Wu L."/>
            <person name="Ma J."/>
        </authorList>
    </citation>
    <scope>NUCLEOTIDE SEQUENCE [LARGE SCALE GENOMIC DNA]</scope>
    <source>
        <strain evidence="7">CGMCC 1.7064</strain>
    </source>
</reference>
<dbReference type="Proteomes" id="UP000642509">
    <property type="component" value="Unassembled WGS sequence"/>
</dbReference>
<dbReference type="EMBL" id="BMLQ01000004">
    <property type="protein sequence ID" value="GGO44841.1"/>
    <property type="molecule type" value="Genomic_DNA"/>
</dbReference>
<evidence type="ECO:0000256" key="2">
    <source>
        <dbReference type="ARBA" id="ARBA00038825"/>
    </source>
</evidence>
<dbReference type="PRINTS" id="PR00419">
    <property type="entry name" value="ADXRDTASE"/>
</dbReference>
<accession>A0ABQ2LYU8</accession>
<proteinExistence type="predicted"/>
<evidence type="ECO:0000313" key="7">
    <source>
        <dbReference type="Proteomes" id="UP000642509"/>
    </source>
</evidence>